<dbReference type="EMBL" id="JANBUP010000124">
    <property type="protein sequence ID" value="KAJ2812983.1"/>
    <property type="molecule type" value="Genomic_DNA"/>
</dbReference>
<gene>
    <name evidence="1" type="ORF">H4S07_001011</name>
</gene>
<accession>A0ACC1LQL8</accession>
<comment type="caution">
    <text evidence="1">The sequence shown here is derived from an EMBL/GenBank/DDBJ whole genome shotgun (WGS) entry which is preliminary data.</text>
</comment>
<evidence type="ECO:0000313" key="1">
    <source>
        <dbReference type="EMBL" id="KAJ2812983.1"/>
    </source>
</evidence>
<proteinExistence type="predicted"/>
<sequence length="491" mass="55585">MTTGSHSATAPLLNSNSNQAQPNAWDELGQCAIIEELEAKLATAGPDEQQRIMRRLVNKISQANQEKLRELKDKTEQRKEAHAHKERAKAKYSEELQEAKRVRADGMAKLDEDYAAVTVVIRRKVEADEAIIAELDDEVEELRKELRDRISWGLPEEDVNMIMSPDMPKAGQKPVAKPTWASKVAGTAAAMEEGAAKETDAPMSAQEHRELEKAIRPKKVRVPEVYEPPQRKKRMLSEDEQRQALEKFGDQPEWAEAGGLTIIALNKVKGMFSGSFKDIRMDLINHLEHPELHVHNISRVTDMTVEVLVPSEYYSDICWRASDKGRIVVTKTPCYNAPGTNASQMPRPATTLKRWREEATRVRCPEVREYYEEMLRRHGQRLTDEAKADWYKPIRPTRPMYEGPGWDNQATSPPEHAFVQAPSTQKRTCSEISTTYSKPADKKCLNTSNSFELLSDDEDDGEIDDDENDINMDEEANNTNSQGPSGARANY</sequence>
<organism evidence="1 2">
    <name type="scientific">Coemansia furcata</name>
    <dbReference type="NCBI Taxonomy" id="417177"/>
    <lineage>
        <taxon>Eukaryota</taxon>
        <taxon>Fungi</taxon>
        <taxon>Fungi incertae sedis</taxon>
        <taxon>Zoopagomycota</taxon>
        <taxon>Kickxellomycotina</taxon>
        <taxon>Kickxellomycetes</taxon>
        <taxon>Kickxellales</taxon>
        <taxon>Kickxellaceae</taxon>
        <taxon>Coemansia</taxon>
    </lineage>
</organism>
<name>A0ACC1LQL8_9FUNG</name>
<dbReference type="Proteomes" id="UP001140096">
    <property type="component" value="Unassembled WGS sequence"/>
</dbReference>
<evidence type="ECO:0000313" key="2">
    <source>
        <dbReference type="Proteomes" id="UP001140096"/>
    </source>
</evidence>
<reference evidence="1" key="1">
    <citation type="submission" date="2022-07" db="EMBL/GenBank/DDBJ databases">
        <title>Phylogenomic reconstructions and comparative analyses of Kickxellomycotina fungi.</title>
        <authorList>
            <person name="Reynolds N.K."/>
            <person name="Stajich J.E."/>
            <person name="Barry K."/>
            <person name="Grigoriev I.V."/>
            <person name="Crous P."/>
            <person name="Smith M.E."/>
        </authorList>
    </citation>
    <scope>NUCLEOTIDE SEQUENCE</scope>
    <source>
        <strain evidence="1">CBS 102833</strain>
    </source>
</reference>
<protein>
    <submittedName>
        <fullName evidence="1">Uncharacterized protein</fullName>
    </submittedName>
</protein>
<keyword evidence="2" id="KW-1185">Reference proteome</keyword>